<dbReference type="EMBL" id="LR031879">
    <property type="protein sequence ID" value="VDD57811.1"/>
    <property type="molecule type" value="Genomic_DNA"/>
</dbReference>
<protein>
    <submittedName>
        <fullName evidence="2">Uncharacterized protein</fullName>
    </submittedName>
</protein>
<sequence>MRISFSCLVTVLKGTFVFLLMSLLRWDLYMMFYTGGKVCKERSQVQLLIGSNG</sequence>
<proteinExistence type="predicted"/>
<reference evidence="2" key="1">
    <citation type="submission" date="2018-11" db="EMBL/GenBank/DDBJ databases">
        <authorList>
            <consortium name="Genoscope - CEA"/>
            <person name="William W."/>
        </authorList>
    </citation>
    <scope>NUCLEOTIDE SEQUENCE</scope>
</reference>
<keyword evidence="1" id="KW-1133">Transmembrane helix</keyword>
<keyword evidence="1" id="KW-0472">Membrane</keyword>
<accession>A0A3P6GD42</accession>
<organism evidence="2">
    <name type="scientific">Brassica oleracea</name>
    <name type="common">Wild cabbage</name>
    <dbReference type="NCBI Taxonomy" id="3712"/>
    <lineage>
        <taxon>Eukaryota</taxon>
        <taxon>Viridiplantae</taxon>
        <taxon>Streptophyta</taxon>
        <taxon>Embryophyta</taxon>
        <taxon>Tracheophyta</taxon>
        <taxon>Spermatophyta</taxon>
        <taxon>Magnoliopsida</taxon>
        <taxon>eudicotyledons</taxon>
        <taxon>Gunneridae</taxon>
        <taxon>Pentapetalae</taxon>
        <taxon>rosids</taxon>
        <taxon>malvids</taxon>
        <taxon>Brassicales</taxon>
        <taxon>Brassicaceae</taxon>
        <taxon>Brassiceae</taxon>
        <taxon>Brassica</taxon>
    </lineage>
</organism>
<evidence type="ECO:0000256" key="1">
    <source>
        <dbReference type="SAM" id="Phobius"/>
    </source>
</evidence>
<keyword evidence="1" id="KW-0812">Transmembrane</keyword>
<name>A0A3P6GD42_BRAOL</name>
<dbReference type="AlphaFoldDB" id="A0A3P6GD42"/>
<evidence type="ECO:0000313" key="2">
    <source>
        <dbReference type="EMBL" id="VDD57811.1"/>
    </source>
</evidence>
<gene>
    <name evidence="2" type="ORF">BOLC8T51040H</name>
</gene>
<feature type="transmembrane region" description="Helical" evidence="1">
    <location>
        <begin position="7"/>
        <end position="26"/>
    </location>
</feature>